<dbReference type="Pfam" id="PF05175">
    <property type="entry name" value="MTS"/>
    <property type="match status" value="1"/>
</dbReference>
<dbReference type="InterPro" id="IPR002052">
    <property type="entry name" value="DNA_methylase_N6_adenine_CS"/>
</dbReference>
<proteinExistence type="inferred from homology"/>
<organism evidence="9 10">
    <name type="scientific">Actinobacillus delphinicola</name>
    <dbReference type="NCBI Taxonomy" id="51161"/>
    <lineage>
        <taxon>Bacteria</taxon>
        <taxon>Pseudomonadati</taxon>
        <taxon>Pseudomonadota</taxon>
        <taxon>Gammaproteobacteria</taxon>
        <taxon>Pasteurellales</taxon>
        <taxon>Pasteurellaceae</taxon>
        <taxon>Actinobacillus</taxon>
    </lineage>
</organism>
<dbReference type="OrthoDB" id="9816072at2"/>
<keyword evidence="5 6" id="KW-0949">S-adenosyl-L-methionine</keyword>
<evidence type="ECO:0000259" key="8">
    <source>
        <dbReference type="Pfam" id="PF08468"/>
    </source>
</evidence>
<comment type="catalytic activity">
    <reaction evidence="6">
        <text>guanosine(1207) in 16S rRNA + S-adenosyl-L-methionine = N(2)-methylguanosine(1207) in 16S rRNA + S-adenosyl-L-homocysteine + H(+)</text>
        <dbReference type="Rhea" id="RHEA:42736"/>
        <dbReference type="Rhea" id="RHEA-COMP:10213"/>
        <dbReference type="Rhea" id="RHEA-COMP:10214"/>
        <dbReference type="ChEBI" id="CHEBI:15378"/>
        <dbReference type="ChEBI" id="CHEBI:57856"/>
        <dbReference type="ChEBI" id="CHEBI:59789"/>
        <dbReference type="ChEBI" id="CHEBI:74269"/>
        <dbReference type="ChEBI" id="CHEBI:74481"/>
        <dbReference type="EC" id="2.1.1.172"/>
    </reaction>
</comment>
<dbReference type="GO" id="GO:0052914">
    <property type="term" value="F:16S rRNA (guanine(1207)-N(2))-methyltransferase activity"/>
    <property type="evidence" value="ECO:0007669"/>
    <property type="project" value="UniProtKB-EC"/>
</dbReference>
<dbReference type="EC" id="2.1.1.172" evidence="6"/>
<feature type="domain" description="Methyltransferase small N-terminal" evidence="8">
    <location>
        <begin position="7"/>
        <end position="155"/>
    </location>
</feature>
<comment type="subcellular location">
    <subcellularLocation>
        <location evidence="6">Cytoplasm</location>
    </subcellularLocation>
</comment>
<dbReference type="SUPFAM" id="SSF53335">
    <property type="entry name" value="S-adenosyl-L-methionine-dependent methyltransferases"/>
    <property type="match status" value="1"/>
</dbReference>
<comment type="subunit">
    <text evidence="6">Monomer.</text>
</comment>
<dbReference type="EMBL" id="LR134510">
    <property type="protein sequence ID" value="VEJ08844.1"/>
    <property type="molecule type" value="Genomic_DNA"/>
</dbReference>
<dbReference type="InterPro" id="IPR023543">
    <property type="entry name" value="rRNA_ssu_MeTfrase_C"/>
</dbReference>
<sequence>MNISPESQVLERHLDLLNQGSVLFAGNVTDNFPQQLKSQKIPTHVWSWYFDYAKDFSEEACTFGSNCYQQADLILFYWTKNKLENQFQLLQLLSKAPIGQKVLIIGENRSGVRSAEKLLAPYGEIAKIDSARRCSLYHFELTEKVNFNFDEFWKTTEFIPHFNVASLPGVFSANVLDEGTKLLLSTLDNRHFFGDILDLGCGAGVIGTYIKQKFPNIHLVMSDIHAMALESSRRTLLINNLMGDVIASDVFSHIEGKFDVILSNPPFHDGLDTAYRAVTALITQAKWHLKEGGELRIVANRHLPYPDLLDQHFGSHEVLAKNNKFVVYSVHN</sequence>
<evidence type="ECO:0000256" key="4">
    <source>
        <dbReference type="ARBA" id="ARBA00022679"/>
    </source>
</evidence>
<dbReference type="KEGG" id="adp:NCTC12871_00261"/>
<protein>
    <recommendedName>
        <fullName evidence="6">Ribosomal RNA small subunit methyltransferase C</fullName>
        <ecNumber evidence="6">2.1.1.172</ecNumber>
    </recommendedName>
    <alternativeName>
        <fullName evidence="6">16S rRNA m2G1207 methyltransferase</fullName>
    </alternativeName>
    <alternativeName>
        <fullName evidence="6">rRNA (guanine-N(2)-)-methyltransferase RsmC</fullName>
    </alternativeName>
</protein>
<dbReference type="InterPro" id="IPR013675">
    <property type="entry name" value="Mtase_sm_N"/>
</dbReference>
<evidence type="ECO:0000256" key="2">
    <source>
        <dbReference type="ARBA" id="ARBA00022552"/>
    </source>
</evidence>
<gene>
    <name evidence="6 9" type="primary">rsmC</name>
    <name evidence="9" type="ORF">NCTC12871_00261</name>
</gene>
<evidence type="ECO:0000256" key="3">
    <source>
        <dbReference type="ARBA" id="ARBA00022603"/>
    </source>
</evidence>
<keyword evidence="1 6" id="KW-0963">Cytoplasm</keyword>
<comment type="similarity">
    <text evidence="6">Belongs to the methyltransferase superfamily. RsmC family.</text>
</comment>
<keyword evidence="10" id="KW-1185">Reference proteome</keyword>
<dbReference type="PROSITE" id="PS00092">
    <property type="entry name" value="N6_MTASE"/>
    <property type="match status" value="1"/>
</dbReference>
<dbReference type="AlphaFoldDB" id="A0A448TS36"/>
<reference evidence="9 10" key="1">
    <citation type="submission" date="2018-12" db="EMBL/GenBank/DDBJ databases">
        <authorList>
            <consortium name="Pathogen Informatics"/>
        </authorList>
    </citation>
    <scope>NUCLEOTIDE SEQUENCE [LARGE SCALE GENOMIC DNA]</scope>
    <source>
        <strain evidence="9 10">NCTC12871</strain>
    </source>
</reference>
<dbReference type="NCBIfam" id="NF007023">
    <property type="entry name" value="PRK09489.1"/>
    <property type="match status" value="1"/>
</dbReference>
<evidence type="ECO:0000256" key="5">
    <source>
        <dbReference type="ARBA" id="ARBA00022691"/>
    </source>
</evidence>
<dbReference type="CDD" id="cd02440">
    <property type="entry name" value="AdoMet_MTases"/>
    <property type="match status" value="1"/>
</dbReference>
<dbReference type="InterPro" id="IPR007848">
    <property type="entry name" value="Small_mtfrase_dom"/>
</dbReference>
<evidence type="ECO:0000256" key="6">
    <source>
        <dbReference type="HAMAP-Rule" id="MF_01862"/>
    </source>
</evidence>
<dbReference type="InterPro" id="IPR029063">
    <property type="entry name" value="SAM-dependent_MTases_sf"/>
</dbReference>
<dbReference type="HAMAP" id="MF_01862">
    <property type="entry name" value="16SrRNA_methyltr_C"/>
    <property type="match status" value="1"/>
</dbReference>
<comment type="function">
    <text evidence="6">Specifically methylates the guanine in position 1207 of 16S rRNA in the 30S particle.</text>
</comment>
<keyword evidence="3 6" id="KW-0489">Methyltransferase</keyword>
<dbReference type="PANTHER" id="PTHR47816:SF4">
    <property type="entry name" value="RIBOSOMAL RNA SMALL SUBUNIT METHYLTRANSFERASE C"/>
    <property type="match status" value="1"/>
</dbReference>
<dbReference type="PANTHER" id="PTHR47816">
    <property type="entry name" value="RIBOSOMAL RNA SMALL SUBUNIT METHYLTRANSFERASE C"/>
    <property type="match status" value="1"/>
</dbReference>
<name>A0A448TS36_9PAST</name>
<dbReference type="RefSeq" id="WP_126598269.1">
    <property type="nucleotide sequence ID" value="NZ_LR134510.1"/>
</dbReference>
<keyword evidence="2 6" id="KW-0698">rRNA processing</keyword>
<feature type="domain" description="Methyltransferase small" evidence="7">
    <location>
        <begin position="163"/>
        <end position="329"/>
    </location>
</feature>
<dbReference type="Proteomes" id="UP000279799">
    <property type="component" value="Chromosome"/>
</dbReference>
<dbReference type="GO" id="GO:0005737">
    <property type="term" value="C:cytoplasm"/>
    <property type="evidence" value="ECO:0007669"/>
    <property type="project" value="UniProtKB-SubCell"/>
</dbReference>
<evidence type="ECO:0000256" key="1">
    <source>
        <dbReference type="ARBA" id="ARBA00022490"/>
    </source>
</evidence>
<evidence type="ECO:0000259" key="7">
    <source>
        <dbReference type="Pfam" id="PF05175"/>
    </source>
</evidence>
<evidence type="ECO:0000313" key="9">
    <source>
        <dbReference type="EMBL" id="VEJ08844.1"/>
    </source>
</evidence>
<evidence type="ECO:0000313" key="10">
    <source>
        <dbReference type="Proteomes" id="UP000279799"/>
    </source>
</evidence>
<dbReference type="Gene3D" id="3.40.50.150">
    <property type="entry name" value="Vaccinia Virus protein VP39"/>
    <property type="match status" value="2"/>
</dbReference>
<accession>A0A448TS36</accession>
<keyword evidence="4 6" id="KW-0808">Transferase</keyword>
<dbReference type="InterPro" id="IPR046977">
    <property type="entry name" value="RsmC/RlmG"/>
</dbReference>
<dbReference type="GO" id="GO:0003676">
    <property type="term" value="F:nucleic acid binding"/>
    <property type="evidence" value="ECO:0007669"/>
    <property type="project" value="InterPro"/>
</dbReference>
<dbReference type="Pfam" id="PF08468">
    <property type="entry name" value="MTS_N"/>
    <property type="match status" value="1"/>
</dbReference>